<reference evidence="2" key="1">
    <citation type="submission" date="2020-05" db="EMBL/GenBank/DDBJ databases">
        <authorList>
            <person name="Chiriac C."/>
            <person name="Salcher M."/>
            <person name="Ghai R."/>
            <person name="Kavagutti S V."/>
        </authorList>
    </citation>
    <scope>NUCLEOTIDE SEQUENCE</scope>
</reference>
<gene>
    <name evidence="2" type="ORF">UFOPK4112_01897</name>
</gene>
<protein>
    <submittedName>
        <fullName evidence="2">Unannotated protein</fullName>
    </submittedName>
</protein>
<dbReference type="AlphaFoldDB" id="A0A6J7RW45"/>
<organism evidence="2">
    <name type="scientific">freshwater metagenome</name>
    <dbReference type="NCBI Taxonomy" id="449393"/>
    <lineage>
        <taxon>unclassified sequences</taxon>
        <taxon>metagenomes</taxon>
        <taxon>ecological metagenomes</taxon>
    </lineage>
</organism>
<sequence>MIVHDVDRGKHVGVNPELALEVLPGSFEPVTCDVGGTIEEDVGIGQPRLDDPGVQGVVGCRYGGHDGSPGMPWLRLADRIVHQSFSNVNTFHGERYACLGVVTLHARIGLDAPMAPGPRLPGKERPMPDSRPQPNEPMRATIEAGGLRATYVGGTGWSGDQWLIDRMNELMRLVRLDPLGYEPVPVYARMRSAAGTLGATFTFDPGTLPPLHPRQMY</sequence>
<name>A0A6J7RW45_9ZZZZ</name>
<evidence type="ECO:0000256" key="1">
    <source>
        <dbReference type="SAM" id="MobiDB-lite"/>
    </source>
</evidence>
<feature type="region of interest" description="Disordered" evidence="1">
    <location>
        <begin position="115"/>
        <end position="136"/>
    </location>
</feature>
<evidence type="ECO:0000313" key="2">
    <source>
        <dbReference type="EMBL" id="CAB5033124.1"/>
    </source>
</evidence>
<proteinExistence type="predicted"/>
<dbReference type="EMBL" id="CAFBPM010000040">
    <property type="protein sequence ID" value="CAB5033124.1"/>
    <property type="molecule type" value="Genomic_DNA"/>
</dbReference>
<accession>A0A6J7RW45</accession>